<proteinExistence type="predicted"/>
<protein>
    <recommendedName>
        <fullName evidence="6">2OGFeDO JBP1/TET oxygenase domain-containing protein</fullName>
    </recommendedName>
</protein>
<evidence type="ECO:0000256" key="5">
    <source>
        <dbReference type="ARBA" id="ARBA00023004"/>
    </source>
</evidence>
<dbReference type="EMBL" id="MN739345">
    <property type="protein sequence ID" value="QHS99648.1"/>
    <property type="molecule type" value="Genomic_DNA"/>
</dbReference>
<dbReference type="Pfam" id="PF12851">
    <property type="entry name" value="Tet_JBP"/>
    <property type="match status" value="1"/>
</dbReference>
<keyword evidence="4" id="KW-0560">Oxidoreductase</keyword>
<evidence type="ECO:0000256" key="3">
    <source>
        <dbReference type="ARBA" id="ARBA00022964"/>
    </source>
</evidence>
<evidence type="ECO:0000256" key="2">
    <source>
        <dbReference type="ARBA" id="ARBA00022723"/>
    </source>
</evidence>
<keyword evidence="3" id="KW-0223">Dioxygenase</keyword>
<keyword evidence="5" id="KW-0408">Iron</keyword>
<keyword evidence="2" id="KW-0479">Metal-binding</keyword>
<evidence type="ECO:0000259" key="6">
    <source>
        <dbReference type="Pfam" id="PF12851"/>
    </source>
</evidence>
<dbReference type="GO" id="GO:0046872">
    <property type="term" value="F:metal ion binding"/>
    <property type="evidence" value="ECO:0007669"/>
    <property type="project" value="UniProtKB-KW"/>
</dbReference>
<dbReference type="InterPro" id="IPR024779">
    <property type="entry name" value="2OGFeDO_JBP1/TET_oxygenase_dom"/>
</dbReference>
<name>A0A6C0C7N2_9ZZZZ</name>
<dbReference type="GO" id="GO:0051213">
    <property type="term" value="F:dioxygenase activity"/>
    <property type="evidence" value="ECO:0007669"/>
    <property type="project" value="UniProtKB-KW"/>
</dbReference>
<evidence type="ECO:0000256" key="1">
    <source>
        <dbReference type="ARBA" id="ARBA00001954"/>
    </source>
</evidence>
<feature type="domain" description="2OGFeDO JBP1/TET oxygenase" evidence="6">
    <location>
        <begin position="133"/>
        <end position="314"/>
    </location>
</feature>
<dbReference type="AlphaFoldDB" id="A0A6C0C7N2"/>
<organism evidence="7">
    <name type="scientific">viral metagenome</name>
    <dbReference type="NCBI Taxonomy" id="1070528"/>
    <lineage>
        <taxon>unclassified sequences</taxon>
        <taxon>metagenomes</taxon>
        <taxon>organismal metagenomes</taxon>
    </lineage>
</organism>
<comment type="cofactor">
    <cofactor evidence="1">
        <name>Fe(2+)</name>
        <dbReference type="ChEBI" id="CHEBI:29033"/>
    </cofactor>
</comment>
<dbReference type="Gene3D" id="3.60.130.30">
    <property type="match status" value="1"/>
</dbReference>
<accession>A0A6C0C7N2</accession>
<evidence type="ECO:0000313" key="7">
    <source>
        <dbReference type="EMBL" id="QHS99648.1"/>
    </source>
</evidence>
<reference evidence="7" key="1">
    <citation type="journal article" date="2020" name="Nature">
        <title>Giant virus diversity and host interactions through global metagenomics.</title>
        <authorList>
            <person name="Schulz F."/>
            <person name="Roux S."/>
            <person name="Paez-Espino D."/>
            <person name="Jungbluth S."/>
            <person name="Walsh D.A."/>
            <person name="Denef V.J."/>
            <person name="McMahon K.D."/>
            <person name="Konstantinidis K.T."/>
            <person name="Eloe-Fadrosh E.A."/>
            <person name="Kyrpides N.C."/>
            <person name="Woyke T."/>
        </authorList>
    </citation>
    <scope>NUCLEOTIDE SEQUENCE</scope>
    <source>
        <strain evidence="7">GVMAG-M-3300020187-37</strain>
    </source>
</reference>
<evidence type="ECO:0000256" key="4">
    <source>
        <dbReference type="ARBA" id="ARBA00023002"/>
    </source>
</evidence>
<sequence>MVNKVLVNKLLTDKQMKDLEGTWVDESFIKIPVLEKNTDVYYIDEETGLEKLLLKFRKNVISDNEIRLGWNAYKDLAKPSRGRGASAGPIDTTGQYWSKRTVVNNKKWMTNYLTPKGEVSKMKVNNQVASNPIGFFDADNKMCKLPCRLTHFTRTNFEKYQEGFPFLQKIDKLYKQLTPEAYQRQLDRANKKPLFKIPDTSFSTVTINRNFRTALHRDAGDYREGFGNLTVIERGKYHGGYTVFPQFGVGINLRNNDFVAMDVHQWHANTQMYETGEDKAYNEAIPKVYKDNPDVGTAGIYELYTRISFVCYLREKLIHCSDDVDPQFLTKSGHNKIIVE</sequence>